<evidence type="ECO:0000313" key="4">
    <source>
        <dbReference type="Proteomes" id="UP001283361"/>
    </source>
</evidence>
<accession>A0AAE1CNR3</accession>
<dbReference type="InterPro" id="IPR001584">
    <property type="entry name" value="Integrase_cat-core"/>
</dbReference>
<dbReference type="Pfam" id="PF00665">
    <property type="entry name" value="rve"/>
    <property type="match status" value="1"/>
</dbReference>
<dbReference type="GO" id="GO:0003676">
    <property type="term" value="F:nucleic acid binding"/>
    <property type="evidence" value="ECO:0007669"/>
    <property type="project" value="InterPro"/>
</dbReference>
<feature type="domain" description="Integrase catalytic" evidence="2">
    <location>
        <begin position="48"/>
        <end position="216"/>
    </location>
</feature>
<evidence type="ECO:0000259" key="2">
    <source>
        <dbReference type="PROSITE" id="PS50994"/>
    </source>
</evidence>
<gene>
    <name evidence="3" type="ORF">RRG08_040217</name>
</gene>
<dbReference type="FunFam" id="3.30.420.10:FF:000063">
    <property type="entry name" value="Retrovirus-related Pol polyprotein from transposon 297-like Protein"/>
    <property type="match status" value="1"/>
</dbReference>
<dbReference type="Pfam" id="PF17921">
    <property type="entry name" value="Integrase_H2C2"/>
    <property type="match status" value="1"/>
</dbReference>
<reference evidence="3" key="1">
    <citation type="journal article" date="2023" name="G3 (Bethesda)">
        <title>A reference genome for the long-term kleptoplast-retaining sea slug Elysia crispata morphotype clarki.</title>
        <authorList>
            <person name="Eastman K.E."/>
            <person name="Pendleton A.L."/>
            <person name="Shaikh M.A."/>
            <person name="Suttiyut T."/>
            <person name="Ogas R."/>
            <person name="Tomko P."/>
            <person name="Gavelis G."/>
            <person name="Widhalm J.R."/>
            <person name="Wisecaver J.H."/>
        </authorList>
    </citation>
    <scope>NUCLEOTIDE SEQUENCE</scope>
    <source>
        <strain evidence="3">ECLA1</strain>
    </source>
</reference>
<keyword evidence="4" id="KW-1185">Reference proteome</keyword>
<dbReference type="Gene3D" id="3.30.420.10">
    <property type="entry name" value="Ribonuclease H-like superfamily/Ribonuclease H"/>
    <property type="match status" value="1"/>
</dbReference>
<protein>
    <recommendedName>
        <fullName evidence="2">Integrase catalytic domain-containing protein</fullName>
    </recommendedName>
</protein>
<dbReference type="PANTHER" id="PTHR37984">
    <property type="entry name" value="PROTEIN CBG26694"/>
    <property type="match status" value="1"/>
</dbReference>
<comment type="caution">
    <text evidence="3">The sequence shown here is derived from an EMBL/GenBank/DDBJ whole genome shotgun (WGS) entry which is preliminary data.</text>
</comment>
<dbReference type="PANTHER" id="PTHR37984:SF5">
    <property type="entry name" value="PROTEIN NYNRIN-LIKE"/>
    <property type="match status" value="1"/>
</dbReference>
<dbReference type="InterPro" id="IPR041588">
    <property type="entry name" value="Integrase_H2C2"/>
</dbReference>
<organism evidence="3 4">
    <name type="scientific">Elysia crispata</name>
    <name type="common">lettuce slug</name>
    <dbReference type="NCBI Taxonomy" id="231223"/>
    <lineage>
        <taxon>Eukaryota</taxon>
        <taxon>Metazoa</taxon>
        <taxon>Spiralia</taxon>
        <taxon>Lophotrochozoa</taxon>
        <taxon>Mollusca</taxon>
        <taxon>Gastropoda</taxon>
        <taxon>Heterobranchia</taxon>
        <taxon>Euthyneura</taxon>
        <taxon>Panpulmonata</taxon>
        <taxon>Sacoglossa</taxon>
        <taxon>Placobranchoidea</taxon>
        <taxon>Plakobranchidae</taxon>
        <taxon>Elysia</taxon>
    </lineage>
</organism>
<name>A0AAE1CNR3_9GAST</name>
<feature type="region of interest" description="Disordered" evidence="1">
    <location>
        <begin position="309"/>
        <end position="371"/>
    </location>
</feature>
<dbReference type="EMBL" id="JAWDGP010007369">
    <property type="protein sequence ID" value="KAK3722834.1"/>
    <property type="molecule type" value="Genomic_DNA"/>
</dbReference>
<dbReference type="AlphaFoldDB" id="A0AAE1CNR3"/>
<dbReference type="InterPro" id="IPR012337">
    <property type="entry name" value="RNaseH-like_sf"/>
</dbReference>
<dbReference type="GO" id="GO:0015074">
    <property type="term" value="P:DNA integration"/>
    <property type="evidence" value="ECO:0007669"/>
    <property type="project" value="InterPro"/>
</dbReference>
<dbReference type="PROSITE" id="PS50994">
    <property type="entry name" value="INTEGRASE"/>
    <property type="match status" value="1"/>
</dbReference>
<dbReference type="SUPFAM" id="SSF53098">
    <property type="entry name" value="Ribonuclease H-like"/>
    <property type="match status" value="1"/>
</dbReference>
<dbReference type="Proteomes" id="UP001283361">
    <property type="component" value="Unassembled WGS sequence"/>
</dbReference>
<evidence type="ECO:0000256" key="1">
    <source>
        <dbReference type="SAM" id="MobiDB-lite"/>
    </source>
</evidence>
<evidence type="ECO:0000313" key="3">
    <source>
        <dbReference type="EMBL" id="KAK3722834.1"/>
    </source>
</evidence>
<proteinExistence type="predicted"/>
<dbReference type="InterPro" id="IPR036397">
    <property type="entry name" value="RNaseH_sf"/>
</dbReference>
<dbReference type="InterPro" id="IPR050951">
    <property type="entry name" value="Retrovirus_Pol_polyprotein"/>
</dbReference>
<feature type="compositionally biased region" description="Basic residues" evidence="1">
    <location>
        <begin position="358"/>
        <end position="371"/>
    </location>
</feature>
<sequence>MQRMKQLACTAVYWPGIDSQIMDLCRTCPTCAEHQGKTLKDPVHPWMLPEKPWSRVHIDHAVNFMGHNWLVLIDAYSKYPIIHQTTSTSSKATIQLLEEDFAHFGFPHTIVSDNATSFSSDEFQSWYQEHGITHLAGAPYHSATNGAAERLVQSFKKSLRKSSLLPKSALQGFLMMYRRTPLAIGLSPSEILNGCQIRSLIDILKPSPVRIAQGRQSQTTRAETTSSSSVAKVLHSYKASTPVYAAYYGTRSDKDPRWVPAIVKKPSGARTILVHVCPRGPVWKRHIEQLRPRYGADQDADPGEVTILESTTHPPLQNPAPSVVPDSTAQPPLQIPGPTEPMSRWPQQTTYGPDNPRRSRRQRRPRVILDV</sequence>